<accession>A0A482W8C9</accession>
<dbReference type="Proteomes" id="UP000292052">
    <property type="component" value="Unassembled WGS sequence"/>
</dbReference>
<comment type="caution">
    <text evidence="11">The sequence shown here is derived from an EMBL/GenBank/DDBJ whole genome shotgun (WGS) entry which is preliminary data.</text>
</comment>
<sequence>MDETVNIPESKSRYSPEFKLKAGIFLAAVSGISAIAGFGATVAAAKRQDPKYFDKGMVGSIHVKETGASLALRALGWGTLYAERKILKNFDIKLEIFYPKSLEMIHPKEELSLVD</sequence>
<dbReference type="EMBL" id="QDEB01021008">
    <property type="protein sequence ID" value="RZC40999.1"/>
    <property type="molecule type" value="Genomic_DNA"/>
</dbReference>
<evidence type="ECO:0000256" key="3">
    <source>
        <dbReference type="ARBA" id="ARBA00013934"/>
    </source>
</evidence>
<protein>
    <recommendedName>
        <fullName evidence="3">Transmembrane protein 242</fullName>
    </recommendedName>
</protein>
<evidence type="ECO:0000256" key="2">
    <source>
        <dbReference type="ARBA" id="ARBA00007570"/>
    </source>
</evidence>
<keyword evidence="8 10" id="KW-0472">Membrane</keyword>
<dbReference type="InterPro" id="IPR009792">
    <property type="entry name" value="TMEM242"/>
</dbReference>
<comment type="subcellular location">
    <subcellularLocation>
        <location evidence="1">Mitochondrion inner membrane</location>
        <topology evidence="1">Multi-pass membrane protein</topology>
    </subcellularLocation>
</comment>
<dbReference type="PANTHER" id="PTHR13141:SF4">
    <property type="entry name" value="TRANSMEMBRANE PROTEIN 242"/>
    <property type="match status" value="1"/>
</dbReference>
<evidence type="ECO:0000256" key="9">
    <source>
        <dbReference type="ARBA" id="ARBA00045905"/>
    </source>
</evidence>
<comment type="function">
    <text evidence="9">Scaffold protein that participates in the c-ring assembly of mitochondrial ATP synthase (F(1)F(0) ATP synthase or complex V) by facilitating the membrane insertion and oligomer formation of the subunit c/ATP5MC3. Participates in the incorporation of the c-ring into vestigial complexes. Additionally influences the incorporation of subunits MT-ATP6, MT-ATP8, ATP5MJ, and ATP5MK in the ATP synthase.</text>
</comment>
<evidence type="ECO:0000313" key="11">
    <source>
        <dbReference type="EMBL" id="RZC40999.1"/>
    </source>
</evidence>
<name>A0A482W8C9_ASBVE</name>
<evidence type="ECO:0000256" key="5">
    <source>
        <dbReference type="ARBA" id="ARBA00022792"/>
    </source>
</evidence>
<evidence type="ECO:0000256" key="8">
    <source>
        <dbReference type="ARBA" id="ARBA00023136"/>
    </source>
</evidence>
<keyword evidence="4 10" id="KW-0812">Transmembrane</keyword>
<evidence type="ECO:0000256" key="10">
    <source>
        <dbReference type="SAM" id="Phobius"/>
    </source>
</evidence>
<evidence type="ECO:0000313" key="12">
    <source>
        <dbReference type="Proteomes" id="UP000292052"/>
    </source>
</evidence>
<keyword evidence="5" id="KW-0999">Mitochondrion inner membrane</keyword>
<keyword evidence="12" id="KW-1185">Reference proteome</keyword>
<comment type="similarity">
    <text evidence="2">Belongs to the TMEM242 family.</text>
</comment>
<gene>
    <name evidence="11" type="ORF">BDFB_004126</name>
</gene>
<proteinExistence type="inferred from homology"/>
<evidence type="ECO:0000256" key="7">
    <source>
        <dbReference type="ARBA" id="ARBA00023128"/>
    </source>
</evidence>
<feature type="transmembrane region" description="Helical" evidence="10">
    <location>
        <begin position="22"/>
        <end position="45"/>
    </location>
</feature>
<dbReference type="Pfam" id="PF07096">
    <property type="entry name" value="DUF1358"/>
    <property type="match status" value="1"/>
</dbReference>
<dbReference type="GO" id="GO:0005743">
    <property type="term" value="C:mitochondrial inner membrane"/>
    <property type="evidence" value="ECO:0007669"/>
    <property type="project" value="UniProtKB-SubCell"/>
</dbReference>
<evidence type="ECO:0000256" key="4">
    <source>
        <dbReference type="ARBA" id="ARBA00022692"/>
    </source>
</evidence>
<reference evidence="11 12" key="1">
    <citation type="submission" date="2017-03" db="EMBL/GenBank/DDBJ databases">
        <title>Genome of the blue death feigning beetle - Asbolus verrucosus.</title>
        <authorList>
            <person name="Rider S.D."/>
        </authorList>
    </citation>
    <scope>NUCLEOTIDE SEQUENCE [LARGE SCALE GENOMIC DNA]</scope>
    <source>
        <strain evidence="11">Butters</strain>
        <tissue evidence="11">Head and leg muscle</tissue>
    </source>
</reference>
<evidence type="ECO:0000256" key="1">
    <source>
        <dbReference type="ARBA" id="ARBA00004448"/>
    </source>
</evidence>
<keyword evidence="7" id="KW-0496">Mitochondrion</keyword>
<dbReference type="AlphaFoldDB" id="A0A482W8C9"/>
<dbReference type="STRING" id="1661398.A0A482W8C9"/>
<keyword evidence="6 10" id="KW-1133">Transmembrane helix</keyword>
<evidence type="ECO:0000256" key="6">
    <source>
        <dbReference type="ARBA" id="ARBA00022989"/>
    </source>
</evidence>
<dbReference type="OrthoDB" id="2378895at2759"/>
<organism evidence="11 12">
    <name type="scientific">Asbolus verrucosus</name>
    <name type="common">Desert ironclad beetle</name>
    <dbReference type="NCBI Taxonomy" id="1661398"/>
    <lineage>
        <taxon>Eukaryota</taxon>
        <taxon>Metazoa</taxon>
        <taxon>Ecdysozoa</taxon>
        <taxon>Arthropoda</taxon>
        <taxon>Hexapoda</taxon>
        <taxon>Insecta</taxon>
        <taxon>Pterygota</taxon>
        <taxon>Neoptera</taxon>
        <taxon>Endopterygota</taxon>
        <taxon>Coleoptera</taxon>
        <taxon>Polyphaga</taxon>
        <taxon>Cucujiformia</taxon>
        <taxon>Tenebrionidae</taxon>
        <taxon>Pimeliinae</taxon>
        <taxon>Asbolus</taxon>
    </lineage>
</organism>
<dbReference type="PANTHER" id="PTHR13141">
    <property type="entry name" value="TRANSMEMBRANE PROTEIN 242"/>
    <property type="match status" value="1"/>
</dbReference>